<dbReference type="Proteomes" id="UP000078561">
    <property type="component" value="Unassembled WGS sequence"/>
</dbReference>
<feature type="region of interest" description="Disordered" evidence="3">
    <location>
        <begin position="1"/>
        <end position="160"/>
    </location>
</feature>
<accession>A0A168L7I7</accession>
<evidence type="ECO:0000313" key="5">
    <source>
        <dbReference type="EMBL" id="SAL96216.1"/>
    </source>
</evidence>
<dbReference type="STRING" id="4829.A0A168L7I7"/>
<evidence type="ECO:0000256" key="3">
    <source>
        <dbReference type="SAM" id="MobiDB-lite"/>
    </source>
</evidence>
<evidence type="ECO:0000259" key="4">
    <source>
        <dbReference type="PROSITE" id="PS51279"/>
    </source>
</evidence>
<feature type="compositionally biased region" description="Low complexity" evidence="3">
    <location>
        <begin position="123"/>
        <end position="145"/>
    </location>
</feature>
<gene>
    <name evidence="5" type="primary">ABSGL_01591.1 scaffold 1725</name>
</gene>
<dbReference type="AlphaFoldDB" id="A0A168L7I7"/>
<dbReference type="PANTHER" id="PTHR48407:SF1">
    <property type="entry name" value="CRANIOFACIAL DEVELOPMENT PROTEIN 1"/>
    <property type="match status" value="1"/>
</dbReference>
<dbReference type="PROSITE" id="PS51279">
    <property type="entry name" value="BCNT_C"/>
    <property type="match status" value="1"/>
</dbReference>
<organism evidence="5">
    <name type="scientific">Absidia glauca</name>
    <name type="common">Pin mould</name>
    <dbReference type="NCBI Taxonomy" id="4829"/>
    <lineage>
        <taxon>Eukaryota</taxon>
        <taxon>Fungi</taxon>
        <taxon>Fungi incertae sedis</taxon>
        <taxon>Mucoromycota</taxon>
        <taxon>Mucoromycotina</taxon>
        <taxon>Mucoromycetes</taxon>
        <taxon>Mucorales</taxon>
        <taxon>Cunninghamellaceae</taxon>
        <taxon>Absidia</taxon>
    </lineage>
</organism>
<dbReference type="InterPro" id="IPR027124">
    <property type="entry name" value="Swc5/CFDP1/2"/>
</dbReference>
<reference evidence="5" key="1">
    <citation type="submission" date="2016-04" db="EMBL/GenBank/DDBJ databases">
        <authorList>
            <person name="Evans L.H."/>
            <person name="Alamgir A."/>
            <person name="Owens N."/>
            <person name="Weber N.D."/>
            <person name="Virtaneva K."/>
            <person name="Barbian K."/>
            <person name="Babar A."/>
            <person name="Rosenke K."/>
        </authorList>
    </citation>
    <scope>NUCLEOTIDE SEQUENCE [LARGE SCALE GENOMIC DNA]</scope>
    <source>
        <strain evidence="5">CBS 101.48</strain>
    </source>
</reference>
<comment type="similarity">
    <text evidence="1">Belongs to the SWC5 family.</text>
</comment>
<name>A0A168L7I7_ABSGL</name>
<feature type="compositionally biased region" description="Polar residues" evidence="3">
    <location>
        <begin position="151"/>
        <end position="160"/>
    </location>
</feature>
<dbReference type="PANTHER" id="PTHR48407">
    <property type="entry name" value="CRANIOFACIAL DEVELOPMENT PROTEIN 1"/>
    <property type="match status" value="1"/>
</dbReference>
<dbReference type="GO" id="GO:0000812">
    <property type="term" value="C:Swr1 complex"/>
    <property type="evidence" value="ECO:0007669"/>
    <property type="project" value="TreeGrafter"/>
</dbReference>
<protein>
    <recommendedName>
        <fullName evidence="2">SWR1-complex protein 5</fullName>
    </recommendedName>
</protein>
<evidence type="ECO:0000256" key="1">
    <source>
        <dbReference type="ARBA" id="ARBA00010465"/>
    </source>
</evidence>
<dbReference type="OMA" id="AKKWPLW"/>
<sequence length="227" mass="25747">MSKLDQPVTDDTWSSDEDDSDFVPEADQEGDHDISDDNEDEITEAAVSKSKRKLGVDDKEKQENDNKRARNETERKAKVDALWAEMNVKPSAKSGQQPLNDISPPVNQQTSTTDGSEAKLKASSSATTSSSTEQQQQTTRTTTTTKRMQRPKSNLSDLVSQYNIKVPKMNTLEKSRLDWQGYVEREGIKDDLKYTNKDGYMEKVAFLQRVDDRRLNDLKHGQKQSKK</sequence>
<feature type="domain" description="BCNT-C" evidence="4">
    <location>
        <begin position="149"/>
        <end position="227"/>
    </location>
</feature>
<feature type="compositionally biased region" description="Acidic residues" evidence="3">
    <location>
        <begin position="13"/>
        <end position="28"/>
    </location>
</feature>
<dbReference type="Pfam" id="PF07572">
    <property type="entry name" value="BCNT"/>
    <property type="match status" value="1"/>
</dbReference>
<keyword evidence="6" id="KW-1185">Reference proteome</keyword>
<feature type="compositionally biased region" description="Basic and acidic residues" evidence="3">
    <location>
        <begin position="54"/>
        <end position="79"/>
    </location>
</feature>
<dbReference type="OrthoDB" id="445677at2759"/>
<dbReference type="InterPro" id="IPR011421">
    <property type="entry name" value="BCNT-C"/>
</dbReference>
<evidence type="ECO:0000256" key="2">
    <source>
        <dbReference type="ARBA" id="ARBA00019138"/>
    </source>
</evidence>
<evidence type="ECO:0000313" key="6">
    <source>
        <dbReference type="Proteomes" id="UP000078561"/>
    </source>
</evidence>
<proteinExistence type="inferred from homology"/>
<dbReference type="InParanoid" id="A0A168L7I7"/>
<feature type="compositionally biased region" description="Polar residues" evidence="3">
    <location>
        <begin position="93"/>
        <end position="115"/>
    </location>
</feature>
<dbReference type="FunCoup" id="A0A168L7I7">
    <property type="interactions" value="193"/>
</dbReference>
<dbReference type="EMBL" id="LT550732">
    <property type="protein sequence ID" value="SAL96216.1"/>
    <property type="molecule type" value="Genomic_DNA"/>
</dbReference>